<evidence type="ECO:0000256" key="2">
    <source>
        <dbReference type="SAM" id="SignalP"/>
    </source>
</evidence>
<protein>
    <recommendedName>
        <fullName evidence="3">Peptidase M20 dimerisation domain-containing protein</fullName>
    </recommendedName>
</protein>
<feature type="domain" description="Peptidase M20 dimerisation" evidence="3">
    <location>
        <begin position="208"/>
        <end position="297"/>
    </location>
</feature>
<dbReference type="InterPro" id="IPR036264">
    <property type="entry name" value="Bact_exopeptidase_dim_dom"/>
</dbReference>
<evidence type="ECO:0000259" key="3">
    <source>
        <dbReference type="Pfam" id="PF07687"/>
    </source>
</evidence>
<evidence type="ECO:0000256" key="1">
    <source>
        <dbReference type="ARBA" id="ARBA00022801"/>
    </source>
</evidence>
<dbReference type="EMBL" id="MBUA01000029">
    <property type="protein sequence ID" value="MBC6492806.1"/>
    <property type="molecule type" value="Genomic_DNA"/>
</dbReference>
<dbReference type="Pfam" id="PF01546">
    <property type="entry name" value="Peptidase_M20"/>
    <property type="match status" value="1"/>
</dbReference>
<proteinExistence type="predicted"/>
<reference evidence="4 5" key="1">
    <citation type="submission" date="2016-07" db="EMBL/GenBank/DDBJ databases">
        <title>Genome analysis of Flavihumibacter stibioxidans YS-17.</title>
        <authorList>
            <person name="Shi K."/>
            <person name="Han Y."/>
            <person name="Wang G."/>
        </authorList>
    </citation>
    <scope>NUCLEOTIDE SEQUENCE [LARGE SCALE GENOMIC DNA]</scope>
    <source>
        <strain evidence="4 5">YS-17</strain>
    </source>
</reference>
<dbReference type="PIRSF" id="PIRSF005962">
    <property type="entry name" value="Pept_M20D_amidohydro"/>
    <property type="match status" value="1"/>
</dbReference>
<gene>
    <name evidence="4" type="ORF">BC349_17240</name>
</gene>
<accession>A0ABR7MCX8</accession>
<dbReference type="InterPro" id="IPR011650">
    <property type="entry name" value="Peptidase_M20_dimer"/>
</dbReference>
<name>A0ABR7MCX8_9BACT</name>
<keyword evidence="1" id="KW-0378">Hydrolase</keyword>
<dbReference type="SUPFAM" id="SSF55031">
    <property type="entry name" value="Bacterial exopeptidase dimerisation domain"/>
    <property type="match status" value="1"/>
</dbReference>
<dbReference type="PANTHER" id="PTHR11014">
    <property type="entry name" value="PEPTIDASE M20 FAMILY MEMBER"/>
    <property type="match status" value="1"/>
</dbReference>
<feature type="signal peptide" evidence="2">
    <location>
        <begin position="1"/>
        <end position="18"/>
    </location>
</feature>
<dbReference type="NCBIfam" id="TIGR01891">
    <property type="entry name" value="amidohydrolases"/>
    <property type="match status" value="1"/>
</dbReference>
<dbReference type="InterPro" id="IPR002933">
    <property type="entry name" value="Peptidase_M20"/>
</dbReference>
<evidence type="ECO:0000313" key="4">
    <source>
        <dbReference type="EMBL" id="MBC6492806.1"/>
    </source>
</evidence>
<dbReference type="InterPro" id="IPR017439">
    <property type="entry name" value="Amidohydrolase"/>
</dbReference>
<keyword evidence="5" id="KW-1185">Reference proteome</keyword>
<dbReference type="Proteomes" id="UP000765802">
    <property type="component" value="Unassembled WGS sequence"/>
</dbReference>
<dbReference type="Gene3D" id="3.30.70.360">
    <property type="match status" value="1"/>
</dbReference>
<evidence type="ECO:0000313" key="5">
    <source>
        <dbReference type="Proteomes" id="UP000765802"/>
    </source>
</evidence>
<dbReference type="SUPFAM" id="SSF53187">
    <property type="entry name" value="Zn-dependent exopeptidases"/>
    <property type="match status" value="1"/>
</dbReference>
<comment type="caution">
    <text evidence="4">The sequence shown here is derived from an EMBL/GenBank/DDBJ whole genome shotgun (WGS) entry which is preliminary data.</text>
</comment>
<dbReference type="Gene3D" id="3.40.630.10">
    <property type="entry name" value="Zn peptidases"/>
    <property type="match status" value="1"/>
</dbReference>
<sequence>MTLAFYVLGILLPVTVSAQPVLQLVEKELAGQQTQYTNWYKKLHASPEVSTKEINTAGFLKQEMRAMGFEIVDSLGLHSFAAILKNGKGPVLLYRTDMDGLPLEEKTGLPFASTTSAMHACGHDIHMSSWMGTASMMATLRKQWSGTLVFLAQSAEETAQGAKAVIAAPNFQRVPKPDIQLAFHDHAELPAGQAGFCDGYSMAAVDMMNITIRGKGGHGAAPEKAIDPVLLASQYVVAIQSIVSRNLSSNDRAVITVGAINGGTVGNIIPDQVVLKLTIRSFSQASRQLILDRLKTIGDQMARGAGLPEDRLPLYDLLDMSIPSVYNDPALGARLRNTLTKTLGEGSVAMVPPIMIGEDFGVYGQTESRIPSYIMWAGTVSPDRKSKADKGQVELPSLHSARFAPDYELAIPGAVKVMTVALIDFLGKGK</sequence>
<organism evidence="4 5">
    <name type="scientific">Flavihumibacter stibioxidans</name>
    <dbReference type="NCBI Taxonomy" id="1834163"/>
    <lineage>
        <taxon>Bacteria</taxon>
        <taxon>Pseudomonadati</taxon>
        <taxon>Bacteroidota</taxon>
        <taxon>Chitinophagia</taxon>
        <taxon>Chitinophagales</taxon>
        <taxon>Chitinophagaceae</taxon>
        <taxon>Flavihumibacter</taxon>
    </lineage>
</organism>
<feature type="chain" id="PRO_5046934899" description="Peptidase M20 dimerisation domain-containing protein" evidence="2">
    <location>
        <begin position="19"/>
        <end position="430"/>
    </location>
</feature>
<dbReference type="Pfam" id="PF07687">
    <property type="entry name" value="M20_dimer"/>
    <property type="match status" value="1"/>
</dbReference>
<dbReference type="PANTHER" id="PTHR11014:SF63">
    <property type="entry name" value="METALLOPEPTIDASE, PUTATIVE (AFU_ORTHOLOGUE AFUA_6G09600)-RELATED"/>
    <property type="match status" value="1"/>
</dbReference>
<keyword evidence="2" id="KW-0732">Signal</keyword>